<gene>
    <name evidence="4" type="ORF">U9M48_025283</name>
</gene>
<dbReference type="Pfam" id="PF00646">
    <property type="entry name" value="F-box"/>
    <property type="match status" value="1"/>
</dbReference>
<feature type="domain" description="At1g61320/AtMIF1 LRR" evidence="3">
    <location>
        <begin position="248"/>
        <end position="308"/>
    </location>
</feature>
<feature type="compositionally biased region" description="Basic and acidic residues" evidence="1">
    <location>
        <begin position="177"/>
        <end position="187"/>
    </location>
</feature>
<accession>A0AAQ3TUM0</accession>
<evidence type="ECO:0000259" key="2">
    <source>
        <dbReference type="Pfam" id="PF00646"/>
    </source>
</evidence>
<feature type="compositionally biased region" description="Polar residues" evidence="1">
    <location>
        <begin position="80"/>
        <end position="89"/>
    </location>
</feature>
<evidence type="ECO:0000256" key="1">
    <source>
        <dbReference type="SAM" id="MobiDB-lite"/>
    </source>
</evidence>
<evidence type="ECO:0008006" key="6">
    <source>
        <dbReference type="Google" id="ProtNLM"/>
    </source>
</evidence>
<dbReference type="Proteomes" id="UP001341281">
    <property type="component" value="Chromosome 05"/>
</dbReference>
<evidence type="ECO:0000313" key="5">
    <source>
        <dbReference type="Proteomes" id="UP001341281"/>
    </source>
</evidence>
<dbReference type="InterPro" id="IPR001810">
    <property type="entry name" value="F-box_dom"/>
</dbReference>
<dbReference type="EMBL" id="CP144749">
    <property type="protein sequence ID" value="WVZ77417.1"/>
    <property type="molecule type" value="Genomic_DNA"/>
</dbReference>
<proteinExistence type="predicted"/>
<dbReference type="SUPFAM" id="SSF81383">
    <property type="entry name" value="F-box domain"/>
    <property type="match status" value="1"/>
</dbReference>
<dbReference type="InterPro" id="IPR053772">
    <property type="entry name" value="At1g61320/At1g61330-like"/>
</dbReference>
<organism evidence="4 5">
    <name type="scientific">Paspalum notatum var. saurae</name>
    <dbReference type="NCBI Taxonomy" id="547442"/>
    <lineage>
        <taxon>Eukaryota</taxon>
        <taxon>Viridiplantae</taxon>
        <taxon>Streptophyta</taxon>
        <taxon>Embryophyta</taxon>
        <taxon>Tracheophyta</taxon>
        <taxon>Spermatophyta</taxon>
        <taxon>Magnoliopsida</taxon>
        <taxon>Liliopsida</taxon>
        <taxon>Poales</taxon>
        <taxon>Poaceae</taxon>
        <taxon>PACMAD clade</taxon>
        <taxon>Panicoideae</taxon>
        <taxon>Andropogonodae</taxon>
        <taxon>Paspaleae</taxon>
        <taxon>Paspalinae</taxon>
        <taxon>Paspalum</taxon>
    </lineage>
</organism>
<dbReference type="AlphaFoldDB" id="A0AAQ3TUM0"/>
<dbReference type="PANTHER" id="PTHR34145">
    <property type="entry name" value="OS02G0105600 PROTEIN"/>
    <property type="match status" value="1"/>
</dbReference>
<feature type="compositionally biased region" description="Low complexity" evidence="1">
    <location>
        <begin position="91"/>
        <end position="108"/>
    </location>
</feature>
<dbReference type="PANTHER" id="PTHR34145:SF8">
    <property type="entry name" value="OS05G0538250 PROTEIN"/>
    <property type="match status" value="1"/>
</dbReference>
<reference evidence="4 5" key="1">
    <citation type="submission" date="2024-02" db="EMBL/GenBank/DDBJ databases">
        <title>High-quality chromosome-scale genome assembly of Pensacola bahiagrass (Paspalum notatum Flugge var. saurae).</title>
        <authorList>
            <person name="Vega J.M."/>
            <person name="Podio M."/>
            <person name="Orjuela J."/>
            <person name="Siena L.A."/>
            <person name="Pessino S.C."/>
            <person name="Combes M.C."/>
            <person name="Mariac C."/>
            <person name="Albertini E."/>
            <person name="Pupilli F."/>
            <person name="Ortiz J.P.A."/>
            <person name="Leblanc O."/>
        </authorList>
    </citation>
    <scope>NUCLEOTIDE SEQUENCE [LARGE SCALE GENOMIC DNA]</scope>
    <source>
        <strain evidence="4">R1</strain>
        <tissue evidence="4">Leaf</tissue>
    </source>
</reference>
<dbReference type="InterPro" id="IPR055357">
    <property type="entry name" value="LRR_At1g61320_AtMIF1"/>
</dbReference>
<dbReference type="Pfam" id="PF23622">
    <property type="entry name" value="LRR_At1g61320_AtMIF1"/>
    <property type="match status" value="1"/>
</dbReference>
<keyword evidence="5" id="KW-1185">Reference proteome</keyword>
<feature type="compositionally biased region" description="Low complexity" evidence="1">
    <location>
        <begin position="50"/>
        <end position="67"/>
    </location>
</feature>
<feature type="region of interest" description="Disordered" evidence="1">
    <location>
        <begin position="150"/>
        <end position="187"/>
    </location>
</feature>
<protein>
    <recommendedName>
        <fullName evidence="6">F-box domain-containing protein</fullName>
    </recommendedName>
</protein>
<name>A0AAQ3TUM0_PASNO</name>
<feature type="compositionally biased region" description="Polar residues" evidence="1">
    <location>
        <begin position="1"/>
        <end position="21"/>
    </location>
</feature>
<feature type="domain" description="F-box" evidence="2">
    <location>
        <begin position="191"/>
        <end position="227"/>
    </location>
</feature>
<feature type="region of interest" description="Disordered" evidence="1">
    <location>
        <begin position="1"/>
        <end position="108"/>
    </location>
</feature>
<evidence type="ECO:0000313" key="4">
    <source>
        <dbReference type="EMBL" id="WVZ77417.1"/>
    </source>
</evidence>
<dbReference type="InterPro" id="IPR036047">
    <property type="entry name" value="F-box-like_dom_sf"/>
</dbReference>
<sequence length="308" mass="33945">PAQLFSSAQLPRLSASASSGPRVSRLPPPTVPLRLACDCERATPSRHQQPAPTIPGSSPSTPPSSSIAHHRTPPLPRTQLCDSEPSSHWSADAAARAPGPGTPPVAVAFSPRRRFTVVQADTGIPGNTQESIDPPLGIMGMLSLKRLMSTQQGGRRCRRRRQQVVQDRNEPVNSRSKATEYGERTRDAGPNLPEEIWCHIHSLMPMEDSARAACVSRTFLHSWRHHPYLILNNETLGLKWNACGKDSEKHSVAGVKTLKLDVSDCCDLNDCYLNDWLHIAITPRTESVTLELPSRHKEELYNFPCSLL</sequence>
<evidence type="ECO:0000259" key="3">
    <source>
        <dbReference type="Pfam" id="PF23622"/>
    </source>
</evidence>
<feature type="non-terminal residue" evidence="4">
    <location>
        <position position="308"/>
    </location>
</feature>